<evidence type="ECO:0000313" key="2">
    <source>
        <dbReference type="Proteomes" id="UP000712281"/>
    </source>
</evidence>
<evidence type="ECO:0000313" key="1">
    <source>
        <dbReference type="EMBL" id="KAF2542298.1"/>
    </source>
</evidence>
<dbReference type="Proteomes" id="UP000712281">
    <property type="component" value="Unassembled WGS sequence"/>
</dbReference>
<dbReference type="AlphaFoldDB" id="A0A8S9GCY9"/>
<sequence length="82" mass="9722">MGLGYTGRQSGDTCKTNFVSGTYAYAEEFKIEPTVHQTSGCFFYGKFGHYKRFCFKYLNKVKKVWKQHKFWQIGKTNQVWMK</sequence>
<protein>
    <submittedName>
        <fullName evidence="1">Uncharacterized protein</fullName>
    </submittedName>
</protein>
<gene>
    <name evidence="1" type="ORF">F2Q68_00029932</name>
</gene>
<dbReference type="EMBL" id="QGKW02002005">
    <property type="protein sequence ID" value="KAF2542298.1"/>
    <property type="molecule type" value="Genomic_DNA"/>
</dbReference>
<name>A0A8S9GCY9_BRACR</name>
<reference evidence="1" key="1">
    <citation type="submission" date="2019-12" db="EMBL/GenBank/DDBJ databases">
        <title>Genome sequencing and annotation of Brassica cretica.</title>
        <authorList>
            <person name="Studholme D.J."/>
            <person name="Sarris P.F."/>
        </authorList>
    </citation>
    <scope>NUCLEOTIDE SEQUENCE</scope>
    <source>
        <strain evidence="1">PFS-001/15</strain>
        <tissue evidence="1">Leaf</tissue>
    </source>
</reference>
<organism evidence="1 2">
    <name type="scientific">Brassica cretica</name>
    <name type="common">Mustard</name>
    <dbReference type="NCBI Taxonomy" id="69181"/>
    <lineage>
        <taxon>Eukaryota</taxon>
        <taxon>Viridiplantae</taxon>
        <taxon>Streptophyta</taxon>
        <taxon>Embryophyta</taxon>
        <taxon>Tracheophyta</taxon>
        <taxon>Spermatophyta</taxon>
        <taxon>Magnoliopsida</taxon>
        <taxon>eudicotyledons</taxon>
        <taxon>Gunneridae</taxon>
        <taxon>Pentapetalae</taxon>
        <taxon>rosids</taxon>
        <taxon>malvids</taxon>
        <taxon>Brassicales</taxon>
        <taxon>Brassicaceae</taxon>
        <taxon>Brassiceae</taxon>
        <taxon>Brassica</taxon>
    </lineage>
</organism>
<accession>A0A8S9GCY9</accession>
<comment type="caution">
    <text evidence="1">The sequence shown here is derived from an EMBL/GenBank/DDBJ whole genome shotgun (WGS) entry which is preliminary data.</text>
</comment>
<proteinExistence type="predicted"/>